<reference evidence="1" key="1">
    <citation type="submission" date="2021-10" db="EMBL/GenBank/DDBJ databases">
        <title>Melipona bicolor Genome sequencing and assembly.</title>
        <authorList>
            <person name="Araujo N.S."/>
            <person name="Arias M.C."/>
        </authorList>
    </citation>
    <scope>NUCLEOTIDE SEQUENCE</scope>
    <source>
        <strain evidence="1">USP_2M_L1-L4_2017</strain>
        <tissue evidence="1">Whole body</tissue>
    </source>
</reference>
<evidence type="ECO:0000313" key="2">
    <source>
        <dbReference type="Proteomes" id="UP001177670"/>
    </source>
</evidence>
<gene>
    <name evidence="1" type="ORF">K0M31_005572</name>
</gene>
<name>A0AA40KML6_9HYME</name>
<dbReference type="AlphaFoldDB" id="A0AA40KML6"/>
<evidence type="ECO:0000313" key="1">
    <source>
        <dbReference type="EMBL" id="KAK1126045.1"/>
    </source>
</evidence>
<protein>
    <submittedName>
        <fullName evidence="1">Uncharacterized protein</fullName>
    </submittedName>
</protein>
<dbReference type="Proteomes" id="UP001177670">
    <property type="component" value="Unassembled WGS sequence"/>
</dbReference>
<comment type="caution">
    <text evidence="1">The sequence shown here is derived from an EMBL/GenBank/DDBJ whole genome shotgun (WGS) entry which is preliminary data.</text>
</comment>
<organism evidence="1 2">
    <name type="scientific">Melipona bicolor</name>
    <dbReference type="NCBI Taxonomy" id="60889"/>
    <lineage>
        <taxon>Eukaryota</taxon>
        <taxon>Metazoa</taxon>
        <taxon>Ecdysozoa</taxon>
        <taxon>Arthropoda</taxon>
        <taxon>Hexapoda</taxon>
        <taxon>Insecta</taxon>
        <taxon>Pterygota</taxon>
        <taxon>Neoptera</taxon>
        <taxon>Endopterygota</taxon>
        <taxon>Hymenoptera</taxon>
        <taxon>Apocrita</taxon>
        <taxon>Aculeata</taxon>
        <taxon>Apoidea</taxon>
        <taxon>Anthophila</taxon>
        <taxon>Apidae</taxon>
        <taxon>Melipona</taxon>
    </lineage>
</organism>
<proteinExistence type="predicted"/>
<dbReference type="EMBL" id="JAHYIQ010000015">
    <property type="protein sequence ID" value="KAK1126045.1"/>
    <property type="molecule type" value="Genomic_DNA"/>
</dbReference>
<accession>A0AA40KML6</accession>
<sequence length="70" mass="8053">MCLYMYKELELLFEISECPRGVISGRFASIRQLDSLVVERHTKKMYMGVCSEGSNNNPNLKSSDVMDFKL</sequence>
<keyword evidence="2" id="KW-1185">Reference proteome</keyword>